<dbReference type="Pfam" id="PF00675">
    <property type="entry name" value="Peptidase_M16"/>
    <property type="match status" value="1"/>
</dbReference>
<dbReference type="GO" id="GO:0006508">
    <property type="term" value="P:proteolysis"/>
    <property type="evidence" value="ECO:0007669"/>
    <property type="project" value="UniProtKB-KW"/>
</dbReference>
<organism evidence="9 10">
    <name type="scientific">Polaribacter cellanae</name>
    <dbReference type="NCBI Taxonomy" id="2818493"/>
    <lineage>
        <taxon>Bacteria</taxon>
        <taxon>Pseudomonadati</taxon>
        <taxon>Bacteroidota</taxon>
        <taxon>Flavobacteriia</taxon>
        <taxon>Flavobacteriales</taxon>
        <taxon>Flavobacteriaceae</taxon>
    </lineage>
</organism>
<dbReference type="AlphaFoldDB" id="A0A975CRV6"/>
<dbReference type="InterPro" id="IPR050626">
    <property type="entry name" value="Peptidase_M16"/>
</dbReference>
<keyword evidence="10" id="KW-1185">Reference proteome</keyword>
<dbReference type="GO" id="GO:0008237">
    <property type="term" value="F:metallopeptidase activity"/>
    <property type="evidence" value="ECO:0007669"/>
    <property type="project" value="UniProtKB-KW"/>
</dbReference>
<dbReference type="KEGG" id="pcea:J3359_07640"/>
<reference evidence="9 10" key="1">
    <citation type="submission" date="2021-03" db="EMBL/GenBank/DDBJ databases">
        <title>Complete genome of Polaribacter_sp.SM13.</title>
        <authorList>
            <person name="Jeong S.W."/>
            <person name="Bae J.W."/>
        </authorList>
    </citation>
    <scope>NUCLEOTIDE SEQUENCE [LARGE SCALE GENOMIC DNA]</scope>
    <source>
        <strain evidence="9 10">SM13</strain>
    </source>
</reference>
<evidence type="ECO:0000256" key="5">
    <source>
        <dbReference type="ARBA" id="ARBA00023049"/>
    </source>
</evidence>
<feature type="domain" description="Peptidase M16 C-terminal" evidence="8">
    <location>
        <begin position="188"/>
        <end position="365"/>
    </location>
</feature>
<keyword evidence="6" id="KW-0732">Signal</keyword>
<feature type="signal peptide" evidence="6">
    <location>
        <begin position="1"/>
        <end position="20"/>
    </location>
</feature>
<dbReference type="RefSeq" id="WP_208080111.1">
    <property type="nucleotide sequence ID" value="NZ_CP071869.1"/>
</dbReference>
<evidence type="ECO:0000256" key="6">
    <source>
        <dbReference type="SAM" id="SignalP"/>
    </source>
</evidence>
<dbReference type="InterPro" id="IPR011249">
    <property type="entry name" value="Metalloenz_LuxS/M16"/>
</dbReference>
<dbReference type="InterPro" id="IPR011765">
    <property type="entry name" value="Pept_M16_N"/>
</dbReference>
<dbReference type="GO" id="GO:0046872">
    <property type="term" value="F:metal ion binding"/>
    <property type="evidence" value="ECO:0007669"/>
    <property type="project" value="InterPro"/>
</dbReference>
<dbReference type="SUPFAM" id="SSF63411">
    <property type="entry name" value="LuxS/MPP-like metallohydrolase"/>
    <property type="match status" value="2"/>
</dbReference>
<name>A0A975CRV6_9FLAO</name>
<evidence type="ECO:0000313" key="9">
    <source>
        <dbReference type="EMBL" id="QTE24127.1"/>
    </source>
</evidence>
<evidence type="ECO:0000259" key="8">
    <source>
        <dbReference type="Pfam" id="PF05193"/>
    </source>
</evidence>
<gene>
    <name evidence="9" type="ORF">J3359_07640</name>
</gene>
<evidence type="ECO:0000256" key="3">
    <source>
        <dbReference type="ARBA" id="ARBA00022801"/>
    </source>
</evidence>
<dbReference type="PANTHER" id="PTHR43690:SF17">
    <property type="entry name" value="PROTEIN YHJJ"/>
    <property type="match status" value="1"/>
</dbReference>
<keyword evidence="4" id="KW-0862">Zinc</keyword>
<keyword evidence="3" id="KW-0378">Hydrolase</keyword>
<evidence type="ECO:0000256" key="2">
    <source>
        <dbReference type="ARBA" id="ARBA00022670"/>
    </source>
</evidence>
<dbReference type="PANTHER" id="PTHR43690">
    <property type="entry name" value="NARDILYSIN"/>
    <property type="match status" value="1"/>
</dbReference>
<accession>A0A975CRV6</accession>
<dbReference type="Gene3D" id="3.30.830.10">
    <property type="entry name" value="Metalloenzyme, LuxS/M16 peptidase-like"/>
    <property type="match status" value="2"/>
</dbReference>
<dbReference type="Pfam" id="PF05193">
    <property type="entry name" value="Peptidase_M16_C"/>
    <property type="match status" value="1"/>
</dbReference>
<dbReference type="EMBL" id="CP071869">
    <property type="protein sequence ID" value="QTE24127.1"/>
    <property type="molecule type" value="Genomic_DNA"/>
</dbReference>
<proteinExistence type="inferred from homology"/>
<keyword evidence="5" id="KW-0482">Metalloprotease</keyword>
<keyword evidence="2" id="KW-0645">Protease</keyword>
<sequence length="435" mass="49394">MKKSILTLASALLVAFSASAQKVEFEEYDLDNGMHVILHQDNSAPVVITSVMYGVGGKDGNRKRTGFAHFFEHLLFEGTKNIGKGEWFKIVSSNGGRNNANTSQDRTYYYEIFPSNKLELGLWMESERLLHPIIKQQGVDTQNEVVKEEKRQGIRPYSNLVNEISKNIFKVHPYKDPNIGYMKDLDAATLEEFLAFNKKYYVPNNATLVVAGDIDFATTKKMIKDYFGPIPRGAEVVRTFPKEEPITKEFTAKAYDENIQIPAVVVAYRTPSFKTRDSKVLDMISTYLSGGKSSVLYKKMVDTKKMALAAQAVNLSQQDYGIYALFALPLGEVTLDALVKEMDEEILKIQTDLISERDFQKIQNQFENNYVNANSSVVGIAESLASYHVMYGNTNLINSEIEVYRSITREEIREVAKKYLNKNQRLILDYLPKKK</sequence>
<evidence type="ECO:0000256" key="4">
    <source>
        <dbReference type="ARBA" id="ARBA00022833"/>
    </source>
</evidence>
<evidence type="ECO:0000313" key="10">
    <source>
        <dbReference type="Proteomes" id="UP000663920"/>
    </source>
</evidence>
<feature type="domain" description="Peptidase M16 N-terminal" evidence="7">
    <location>
        <begin position="36"/>
        <end position="153"/>
    </location>
</feature>
<evidence type="ECO:0000259" key="7">
    <source>
        <dbReference type="Pfam" id="PF00675"/>
    </source>
</evidence>
<comment type="similarity">
    <text evidence="1">Belongs to the peptidase M16 family.</text>
</comment>
<dbReference type="Proteomes" id="UP000663920">
    <property type="component" value="Chromosome"/>
</dbReference>
<dbReference type="InterPro" id="IPR007863">
    <property type="entry name" value="Peptidase_M16_C"/>
</dbReference>
<feature type="chain" id="PRO_5037953205" evidence="6">
    <location>
        <begin position="21"/>
        <end position="435"/>
    </location>
</feature>
<evidence type="ECO:0000256" key="1">
    <source>
        <dbReference type="ARBA" id="ARBA00007261"/>
    </source>
</evidence>
<protein>
    <submittedName>
        <fullName evidence="9">Insulinase family protein</fullName>
    </submittedName>
</protein>